<dbReference type="InterPro" id="IPR017927">
    <property type="entry name" value="FAD-bd_FR_type"/>
</dbReference>
<dbReference type="SUPFAM" id="SSF63380">
    <property type="entry name" value="Riboflavin synthase domain-like"/>
    <property type="match status" value="1"/>
</dbReference>
<organism evidence="15 16">
    <name type="scientific">Zobellella iuensis</name>
    <dbReference type="NCBI Taxonomy" id="2803811"/>
    <lineage>
        <taxon>Bacteria</taxon>
        <taxon>Pseudomonadati</taxon>
        <taxon>Pseudomonadota</taxon>
        <taxon>Gammaproteobacteria</taxon>
        <taxon>Aeromonadales</taxon>
        <taxon>Aeromonadaceae</taxon>
        <taxon>Zobellella</taxon>
    </lineage>
</organism>
<feature type="transmembrane region" description="Helical" evidence="13">
    <location>
        <begin position="82"/>
        <end position="100"/>
    </location>
</feature>
<dbReference type="PANTHER" id="PTHR47354">
    <property type="entry name" value="NADH OXIDOREDUCTASE HCR"/>
    <property type="match status" value="1"/>
</dbReference>
<dbReference type="InterPro" id="IPR039261">
    <property type="entry name" value="FNR_nucleotide-bd"/>
</dbReference>
<dbReference type="PROSITE" id="PS51384">
    <property type="entry name" value="FAD_FR"/>
    <property type="match status" value="1"/>
</dbReference>
<proteinExistence type="predicted"/>
<evidence type="ECO:0000256" key="12">
    <source>
        <dbReference type="ARBA" id="ARBA00023136"/>
    </source>
</evidence>
<name>A0ABS1QMU6_9GAMM</name>
<reference evidence="16" key="1">
    <citation type="submission" date="2021-01" db="EMBL/GenBank/DDBJ databases">
        <title>Genome public.</title>
        <authorList>
            <person name="Liu C."/>
            <person name="Sun Q."/>
        </authorList>
    </citation>
    <scope>NUCLEOTIDE SEQUENCE [LARGE SCALE GENOMIC DNA]</scope>
    <source>
        <strain evidence="16">CGMCC 1.18722</strain>
    </source>
</reference>
<dbReference type="InterPro" id="IPR013130">
    <property type="entry name" value="Fe3_Rdtase_TM_dom"/>
</dbReference>
<dbReference type="Gene3D" id="3.40.50.80">
    <property type="entry name" value="Nucleotide-binding domain of ferredoxin-NADP reductase (FNR) module"/>
    <property type="match status" value="1"/>
</dbReference>
<keyword evidence="3" id="KW-0285">Flavoprotein</keyword>
<protein>
    <submittedName>
        <fullName evidence="15">Ferric reductase-like transmembrane domain-containing protein</fullName>
    </submittedName>
</protein>
<dbReference type="Gene3D" id="2.40.30.10">
    <property type="entry name" value="Translation factors"/>
    <property type="match status" value="1"/>
</dbReference>
<evidence type="ECO:0000256" key="11">
    <source>
        <dbReference type="ARBA" id="ARBA00023014"/>
    </source>
</evidence>
<evidence type="ECO:0000256" key="4">
    <source>
        <dbReference type="ARBA" id="ARBA00022692"/>
    </source>
</evidence>
<evidence type="ECO:0000313" key="15">
    <source>
        <dbReference type="EMBL" id="MBL1376174.1"/>
    </source>
</evidence>
<dbReference type="Proteomes" id="UP000638570">
    <property type="component" value="Unassembled WGS sequence"/>
</dbReference>
<evidence type="ECO:0000256" key="9">
    <source>
        <dbReference type="ARBA" id="ARBA00023002"/>
    </source>
</evidence>
<dbReference type="RefSeq" id="WP_202082137.1">
    <property type="nucleotide sequence ID" value="NZ_JAERTZ010000004.1"/>
</dbReference>
<comment type="caution">
    <text evidence="15">The sequence shown here is derived from an EMBL/GenBank/DDBJ whole genome shotgun (WGS) entry which is preliminary data.</text>
</comment>
<evidence type="ECO:0000256" key="10">
    <source>
        <dbReference type="ARBA" id="ARBA00023004"/>
    </source>
</evidence>
<dbReference type="InterPro" id="IPR017938">
    <property type="entry name" value="Riboflavin_synthase-like_b-brl"/>
</dbReference>
<sequence length="440" mass="48825">MGLNRLKLILGGLVLLLGLAWLLSLPAGALAALFWPLRRLLLEFTGILAIGLLSVTVMLAARPLQLEAWLGGLDKYYRLHRWLGLAGVAAGALHWLLRVVPPALVELQLLIGPHQGGRSRPLEGTPPDWHRLAAEAGPWAFTLLLLLVGLALWRRFPYRYFFRVHRLMAAVYLLLVFHSVLLLSPSFWAKPVGWLLAPLLLGGSLAAALSLFHRIGHGRKAVGRILALEYHHDGQVLDLSVELSTAWPGHRAGQFAFVAFADGPGPHPFVLTSGWQDDGLLHFSIKGLGDYSRRLPRTLATGQEVNLEGPYGRFTFAGRRRQLWVAAGIGVTPFIARLEELARVGQEEDTDFIYATATPADSFIGHVRSLAERAGVRLHLVITEVEEPLTMARLATLVPDWAERELWFCGPREFGDPLRQELQGRGFAGARFHQELFDMR</sequence>
<evidence type="ECO:0000256" key="7">
    <source>
        <dbReference type="ARBA" id="ARBA00022827"/>
    </source>
</evidence>
<comment type="cofactor">
    <cofactor evidence="1">
        <name>FAD</name>
        <dbReference type="ChEBI" id="CHEBI:57692"/>
    </cofactor>
</comment>
<evidence type="ECO:0000256" key="3">
    <source>
        <dbReference type="ARBA" id="ARBA00022630"/>
    </source>
</evidence>
<dbReference type="EMBL" id="JAERTZ010000004">
    <property type="protein sequence ID" value="MBL1376174.1"/>
    <property type="molecule type" value="Genomic_DNA"/>
</dbReference>
<comment type="subcellular location">
    <subcellularLocation>
        <location evidence="2">Membrane</location>
        <topology evidence="2">Multi-pass membrane protein</topology>
    </subcellularLocation>
</comment>
<keyword evidence="8 13" id="KW-1133">Transmembrane helix</keyword>
<keyword evidence="16" id="KW-1185">Reference proteome</keyword>
<evidence type="ECO:0000256" key="2">
    <source>
        <dbReference type="ARBA" id="ARBA00004141"/>
    </source>
</evidence>
<evidence type="ECO:0000256" key="13">
    <source>
        <dbReference type="SAM" id="Phobius"/>
    </source>
</evidence>
<dbReference type="CDD" id="cd06198">
    <property type="entry name" value="FNR_like_3"/>
    <property type="match status" value="1"/>
</dbReference>
<evidence type="ECO:0000259" key="14">
    <source>
        <dbReference type="PROSITE" id="PS51384"/>
    </source>
</evidence>
<keyword evidence="11" id="KW-0411">Iron-sulfur</keyword>
<evidence type="ECO:0000256" key="1">
    <source>
        <dbReference type="ARBA" id="ARBA00001974"/>
    </source>
</evidence>
<dbReference type="PANTHER" id="PTHR47354:SF8">
    <property type="entry name" value="1,2-PHENYLACETYL-COA EPOXIDASE, SUBUNIT E"/>
    <property type="match status" value="1"/>
</dbReference>
<keyword evidence="4 13" id="KW-0812">Transmembrane</keyword>
<keyword evidence="10" id="KW-0408">Iron</keyword>
<gene>
    <name evidence="15" type="ORF">JKV55_02350</name>
</gene>
<feature type="transmembrane region" description="Helical" evidence="13">
    <location>
        <begin position="194"/>
        <end position="212"/>
    </location>
</feature>
<feature type="transmembrane region" description="Helical" evidence="13">
    <location>
        <begin position="41"/>
        <end position="61"/>
    </location>
</feature>
<dbReference type="Pfam" id="PF01794">
    <property type="entry name" value="Ferric_reduct"/>
    <property type="match status" value="1"/>
</dbReference>
<feature type="domain" description="FAD-binding FR-type" evidence="14">
    <location>
        <begin position="218"/>
        <end position="317"/>
    </location>
</feature>
<keyword evidence="12 13" id="KW-0472">Membrane</keyword>
<evidence type="ECO:0000313" key="16">
    <source>
        <dbReference type="Proteomes" id="UP000638570"/>
    </source>
</evidence>
<keyword evidence="7" id="KW-0274">FAD</keyword>
<keyword evidence="6" id="KW-0479">Metal-binding</keyword>
<accession>A0ABS1QMU6</accession>
<feature type="transmembrane region" description="Helical" evidence="13">
    <location>
        <begin position="136"/>
        <end position="155"/>
    </location>
</feature>
<evidence type="ECO:0000256" key="5">
    <source>
        <dbReference type="ARBA" id="ARBA00022714"/>
    </source>
</evidence>
<keyword evidence="9" id="KW-0560">Oxidoreductase</keyword>
<feature type="transmembrane region" description="Helical" evidence="13">
    <location>
        <begin position="167"/>
        <end position="188"/>
    </location>
</feature>
<evidence type="ECO:0000256" key="8">
    <source>
        <dbReference type="ARBA" id="ARBA00022989"/>
    </source>
</evidence>
<evidence type="ECO:0000256" key="6">
    <source>
        <dbReference type="ARBA" id="ARBA00022723"/>
    </source>
</evidence>
<dbReference type="InterPro" id="IPR050415">
    <property type="entry name" value="MRET"/>
</dbReference>
<dbReference type="SUPFAM" id="SSF52343">
    <property type="entry name" value="Ferredoxin reductase-like, C-terminal NADP-linked domain"/>
    <property type="match status" value="1"/>
</dbReference>
<keyword evidence="5" id="KW-0001">2Fe-2S</keyword>